<proteinExistence type="inferred from homology"/>
<evidence type="ECO:0000313" key="8">
    <source>
        <dbReference type="EMBL" id="RYR39219.1"/>
    </source>
</evidence>
<feature type="region of interest" description="Disordered" evidence="6">
    <location>
        <begin position="363"/>
        <end position="400"/>
    </location>
</feature>
<keyword evidence="4" id="KW-0636">Prenylation</keyword>
<comment type="caution">
    <text evidence="8">The sequence shown here is derived from an EMBL/GenBank/DDBJ whole genome shotgun (WGS) entry which is preliminary data.</text>
</comment>
<keyword evidence="9" id="KW-1185">Reference proteome</keyword>
<dbReference type="PANTHER" id="PTHR45868">
    <property type="entry name" value="HEAVY METAL-ASSOCIATED ISOPRENYLATED PLANT PROTEIN 33-RELATED"/>
    <property type="match status" value="1"/>
</dbReference>
<accession>A0A445BKL5</accession>
<evidence type="ECO:0000259" key="7">
    <source>
        <dbReference type="PROSITE" id="PS50846"/>
    </source>
</evidence>
<evidence type="ECO:0000256" key="1">
    <source>
        <dbReference type="ARBA" id="ARBA00022481"/>
    </source>
</evidence>
<dbReference type="PROSITE" id="PS50846">
    <property type="entry name" value="HMA_2"/>
    <property type="match status" value="1"/>
</dbReference>
<feature type="region of interest" description="Disordered" evidence="6">
    <location>
        <begin position="85"/>
        <end position="315"/>
    </location>
</feature>
<evidence type="ECO:0000256" key="4">
    <source>
        <dbReference type="ARBA" id="ARBA00023289"/>
    </source>
</evidence>
<evidence type="ECO:0000256" key="2">
    <source>
        <dbReference type="ARBA" id="ARBA00022723"/>
    </source>
</evidence>
<dbReference type="PANTHER" id="PTHR45868:SF100">
    <property type="entry name" value="HEAVY-METAL-ASSOCIATED DOMAIN PROTEIN"/>
    <property type="match status" value="1"/>
</dbReference>
<dbReference type="SMR" id="A0A445BKL5"/>
<sequence>MAAPDTRVAEAKEVGEEAASPMTKTCVLKVSIHCEGCKKKVKKILQSIHGVDTIDVDLRQQKVVVTGNVDSDILIMKLINKTGKHAELWPQPPPPPPSDSNKKKKKKVKPPENKENQNDDVAETSGESSNKHQSEKNDKETVVKVVVQDAPTKNRVEDNNYNAAKKKNVNEGCASGKAGVQIQEPKHEVKQTVVLPAGNPPPPVTEKKVSVAVQVSDEGEASGIEKSGGAKKKKKKSKGNNINNNENEGSSNVSATGEAPVTSGSGSQPHGQGHCHGHGHGPEPVPPQVAGPANESPPRHRSYHQYPPHYYAPPPPNPPVYTVSYHTAYPSSSRYGSASYYAPPQPYSYAHVVHQHPPYPPPYTYESESYTPSYNNMPSQPSSDSFEFFSEENPNACSVM</sequence>
<dbReference type="OrthoDB" id="689350at2759"/>
<name>A0A445BKL5_ARAHY</name>
<dbReference type="SUPFAM" id="SSF55008">
    <property type="entry name" value="HMA, heavy metal-associated domain"/>
    <property type="match status" value="1"/>
</dbReference>
<feature type="domain" description="HMA" evidence="7">
    <location>
        <begin position="23"/>
        <end position="87"/>
    </location>
</feature>
<comment type="similarity">
    <text evidence="5">Belongs to the HIPP family.</text>
</comment>
<protein>
    <recommendedName>
        <fullName evidence="7">HMA domain-containing protein</fullName>
    </recommendedName>
</protein>
<dbReference type="Gramene" id="arahy.Tifrunner.gnm2.ann2.Ah09g173100.1">
    <property type="protein sequence ID" value="arahy.Tifrunner.gnm2.ann2.Ah09g173100.1-CDS"/>
    <property type="gene ID" value="arahy.Tifrunner.gnm2.ann2.Ah09g173100"/>
</dbReference>
<dbReference type="InterPro" id="IPR006121">
    <property type="entry name" value="HMA_dom"/>
</dbReference>
<dbReference type="InterPro" id="IPR036163">
    <property type="entry name" value="HMA_dom_sf"/>
</dbReference>
<gene>
    <name evidence="8" type="ORF">Ahy_A09g044715</name>
</gene>
<dbReference type="Gene3D" id="3.30.70.100">
    <property type="match status" value="1"/>
</dbReference>
<feature type="compositionally biased region" description="Low complexity" evidence="6">
    <location>
        <begin position="263"/>
        <end position="272"/>
    </location>
</feature>
<evidence type="ECO:0000313" key="9">
    <source>
        <dbReference type="Proteomes" id="UP000289738"/>
    </source>
</evidence>
<dbReference type="AlphaFoldDB" id="A0A445BKL5"/>
<keyword evidence="1" id="KW-0488">Methylation</keyword>
<keyword evidence="3" id="KW-0449">Lipoprotein</keyword>
<organism evidence="8 9">
    <name type="scientific">Arachis hypogaea</name>
    <name type="common">Peanut</name>
    <dbReference type="NCBI Taxonomy" id="3818"/>
    <lineage>
        <taxon>Eukaryota</taxon>
        <taxon>Viridiplantae</taxon>
        <taxon>Streptophyta</taxon>
        <taxon>Embryophyta</taxon>
        <taxon>Tracheophyta</taxon>
        <taxon>Spermatophyta</taxon>
        <taxon>Magnoliopsida</taxon>
        <taxon>eudicotyledons</taxon>
        <taxon>Gunneridae</taxon>
        <taxon>Pentapetalae</taxon>
        <taxon>rosids</taxon>
        <taxon>fabids</taxon>
        <taxon>Fabales</taxon>
        <taxon>Fabaceae</taxon>
        <taxon>Papilionoideae</taxon>
        <taxon>50 kb inversion clade</taxon>
        <taxon>dalbergioids sensu lato</taxon>
        <taxon>Dalbergieae</taxon>
        <taxon>Pterocarpus clade</taxon>
        <taxon>Arachis</taxon>
    </lineage>
</organism>
<feature type="compositionally biased region" description="Basic and acidic residues" evidence="6">
    <location>
        <begin position="129"/>
        <end position="142"/>
    </location>
</feature>
<dbReference type="CDD" id="cd00371">
    <property type="entry name" value="HMA"/>
    <property type="match status" value="1"/>
</dbReference>
<dbReference type="Proteomes" id="UP000289738">
    <property type="component" value="Chromosome A09"/>
</dbReference>
<dbReference type="GO" id="GO:0046872">
    <property type="term" value="F:metal ion binding"/>
    <property type="evidence" value="ECO:0007669"/>
    <property type="project" value="UniProtKB-KW"/>
</dbReference>
<keyword evidence="2" id="KW-0479">Metal-binding</keyword>
<reference evidence="8 9" key="1">
    <citation type="submission" date="2019-01" db="EMBL/GenBank/DDBJ databases">
        <title>Sequencing of cultivated peanut Arachis hypogaea provides insights into genome evolution and oil improvement.</title>
        <authorList>
            <person name="Chen X."/>
        </authorList>
    </citation>
    <scope>NUCLEOTIDE SEQUENCE [LARGE SCALE GENOMIC DNA]</scope>
    <source>
        <strain evidence="9">cv. Fuhuasheng</strain>
        <tissue evidence="8">Leaves</tissue>
    </source>
</reference>
<feature type="compositionally biased region" description="Basic residues" evidence="6">
    <location>
        <begin position="229"/>
        <end position="238"/>
    </location>
</feature>
<evidence type="ECO:0000256" key="6">
    <source>
        <dbReference type="SAM" id="MobiDB-lite"/>
    </source>
</evidence>
<evidence type="ECO:0000256" key="5">
    <source>
        <dbReference type="ARBA" id="ARBA00024045"/>
    </source>
</evidence>
<feature type="compositionally biased region" description="Low complexity" evidence="6">
    <location>
        <begin position="364"/>
        <end position="394"/>
    </location>
</feature>
<dbReference type="EMBL" id="SDMP01000009">
    <property type="protein sequence ID" value="RYR39219.1"/>
    <property type="molecule type" value="Genomic_DNA"/>
</dbReference>
<evidence type="ECO:0000256" key="3">
    <source>
        <dbReference type="ARBA" id="ARBA00023288"/>
    </source>
</evidence>
<feature type="compositionally biased region" description="Low complexity" evidence="6">
    <location>
        <begin position="239"/>
        <end position="252"/>
    </location>
</feature>
<dbReference type="Pfam" id="PF00403">
    <property type="entry name" value="HMA"/>
    <property type="match status" value="1"/>
</dbReference>